<evidence type="ECO:0000313" key="2">
    <source>
        <dbReference type="Proteomes" id="UP000053766"/>
    </source>
</evidence>
<name>A0A0D8X5B1_DICVI</name>
<gene>
    <name evidence="1" type="ORF">DICVIV_14405</name>
</gene>
<protein>
    <submittedName>
        <fullName evidence="1">Uncharacterized protein</fullName>
    </submittedName>
</protein>
<dbReference type="AlphaFoldDB" id="A0A0D8X5B1"/>
<dbReference type="EMBL" id="KN721397">
    <property type="protein sequence ID" value="KJH39710.1"/>
    <property type="molecule type" value="Genomic_DNA"/>
</dbReference>
<dbReference type="Proteomes" id="UP000053766">
    <property type="component" value="Unassembled WGS sequence"/>
</dbReference>
<organism evidence="1 2">
    <name type="scientific">Dictyocaulus viviparus</name>
    <name type="common">Bovine lungworm</name>
    <dbReference type="NCBI Taxonomy" id="29172"/>
    <lineage>
        <taxon>Eukaryota</taxon>
        <taxon>Metazoa</taxon>
        <taxon>Ecdysozoa</taxon>
        <taxon>Nematoda</taxon>
        <taxon>Chromadorea</taxon>
        <taxon>Rhabditida</taxon>
        <taxon>Rhabditina</taxon>
        <taxon>Rhabditomorpha</taxon>
        <taxon>Strongyloidea</taxon>
        <taxon>Metastrongylidae</taxon>
        <taxon>Dictyocaulus</taxon>
    </lineage>
</organism>
<sequence length="49" mass="5478">MGLPLRGRLARKHGTVVPMISYGRVVPSAVRFLIPSIRRSAMVNKVYIL</sequence>
<proteinExistence type="predicted"/>
<reference evidence="1 2" key="1">
    <citation type="submission" date="2013-11" db="EMBL/GenBank/DDBJ databases">
        <title>Draft genome of the bovine lungworm Dictyocaulus viviparus.</title>
        <authorList>
            <person name="Mitreva M."/>
        </authorList>
    </citation>
    <scope>NUCLEOTIDE SEQUENCE [LARGE SCALE GENOMIC DNA]</scope>
    <source>
        <strain evidence="1 2">HannoverDv2000</strain>
    </source>
</reference>
<reference evidence="2" key="2">
    <citation type="journal article" date="2016" name="Sci. Rep.">
        <title>Dictyocaulus viviparus genome, variome and transcriptome elucidate lungworm biology and support future intervention.</title>
        <authorList>
            <person name="McNulty S.N."/>
            <person name="Strube C."/>
            <person name="Rosa B.A."/>
            <person name="Martin J.C."/>
            <person name="Tyagi R."/>
            <person name="Choi Y.J."/>
            <person name="Wang Q."/>
            <person name="Hallsworth Pepin K."/>
            <person name="Zhang X."/>
            <person name="Ozersky P."/>
            <person name="Wilson R.K."/>
            <person name="Sternberg P.W."/>
            <person name="Gasser R.B."/>
            <person name="Mitreva M."/>
        </authorList>
    </citation>
    <scope>NUCLEOTIDE SEQUENCE [LARGE SCALE GENOMIC DNA]</scope>
    <source>
        <strain evidence="2">HannoverDv2000</strain>
    </source>
</reference>
<evidence type="ECO:0000313" key="1">
    <source>
        <dbReference type="EMBL" id="KJH39710.1"/>
    </source>
</evidence>
<keyword evidence="2" id="KW-1185">Reference proteome</keyword>
<accession>A0A0D8X5B1</accession>